<dbReference type="PANTHER" id="PTHR38813:SF1">
    <property type="entry name" value="TOXIN RELE1-RELATED"/>
    <property type="match status" value="1"/>
</dbReference>
<dbReference type="PANTHER" id="PTHR38813">
    <property type="match status" value="1"/>
</dbReference>
<proteinExistence type="predicted"/>
<protein>
    <submittedName>
        <fullName evidence="2">Type II toxin-antitoxin system RelE/ParE family toxin</fullName>
    </submittedName>
</protein>
<dbReference type="SUPFAM" id="SSF143011">
    <property type="entry name" value="RelE-like"/>
    <property type="match status" value="1"/>
</dbReference>
<organism evidence="2 3">
    <name type="scientific">Heliobacterium mobile</name>
    <name type="common">Heliobacillus mobilis</name>
    <dbReference type="NCBI Taxonomy" id="28064"/>
    <lineage>
        <taxon>Bacteria</taxon>
        <taxon>Bacillati</taxon>
        <taxon>Bacillota</taxon>
        <taxon>Clostridia</taxon>
        <taxon>Eubacteriales</taxon>
        <taxon>Heliobacteriaceae</taxon>
        <taxon>Heliobacterium</taxon>
    </lineage>
</organism>
<dbReference type="Gene3D" id="3.30.2310.20">
    <property type="entry name" value="RelE-like"/>
    <property type="match status" value="1"/>
</dbReference>
<evidence type="ECO:0000313" key="2">
    <source>
        <dbReference type="EMBL" id="MTV50328.1"/>
    </source>
</evidence>
<comment type="caution">
    <text evidence="2">The sequence shown here is derived from an EMBL/GenBank/DDBJ whole genome shotgun (WGS) entry which is preliminary data.</text>
</comment>
<dbReference type="Pfam" id="PF05016">
    <property type="entry name" value="ParE_toxin"/>
    <property type="match status" value="1"/>
</dbReference>
<dbReference type="RefSeq" id="WP_170292046.1">
    <property type="nucleotide sequence ID" value="NZ_WNKU01000022.1"/>
</dbReference>
<dbReference type="InterPro" id="IPR052747">
    <property type="entry name" value="TA_system_RelE_toxin"/>
</dbReference>
<dbReference type="EMBL" id="WNKU01000022">
    <property type="protein sequence ID" value="MTV50328.1"/>
    <property type="molecule type" value="Genomic_DNA"/>
</dbReference>
<evidence type="ECO:0000313" key="3">
    <source>
        <dbReference type="Proteomes" id="UP000430670"/>
    </source>
</evidence>
<dbReference type="InterPro" id="IPR035093">
    <property type="entry name" value="RelE/ParE_toxin_dom_sf"/>
</dbReference>
<sequence>MSLGFKLIYHKEAIEFLSKQEKYVQDRIALGLKGLLQIPPRGDIKTMKGYNGLYRLRIGTFRILFEINHVEKLIYILTMDFPGGVYK</sequence>
<name>A0A6I3SMU7_HELMO</name>
<reference evidence="2 3" key="1">
    <citation type="submission" date="2019-11" db="EMBL/GenBank/DDBJ databases">
        <title>Whole-genome sequence of a the green, strictly anaerobic photosynthetic bacterium Heliobacillus mobilis DSM 6151.</title>
        <authorList>
            <person name="Kyndt J.A."/>
            <person name="Meyer T.E."/>
        </authorList>
    </citation>
    <scope>NUCLEOTIDE SEQUENCE [LARGE SCALE GENOMIC DNA]</scope>
    <source>
        <strain evidence="2 3">DSM 6151</strain>
    </source>
</reference>
<dbReference type="InterPro" id="IPR007712">
    <property type="entry name" value="RelE/ParE_toxin"/>
</dbReference>
<evidence type="ECO:0000256" key="1">
    <source>
        <dbReference type="ARBA" id="ARBA00022649"/>
    </source>
</evidence>
<dbReference type="AlphaFoldDB" id="A0A6I3SMU7"/>
<accession>A0A6I3SMU7</accession>
<keyword evidence="1" id="KW-1277">Toxin-antitoxin system</keyword>
<keyword evidence="3" id="KW-1185">Reference proteome</keyword>
<dbReference type="Proteomes" id="UP000430670">
    <property type="component" value="Unassembled WGS sequence"/>
</dbReference>
<gene>
    <name evidence="2" type="ORF">GJ688_15260</name>
</gene>